<evidence type="ECO:0000313" key="2">
    <source>
        <dbReference type="Proteomes" id="UP000005396"/>
    </source>
</evidence>
<dbReference type="PaxDb" id="411902-CLOBOL_02752"/>
<reference evidence="1 2" key="2">
    <citation type="submission" date="2007-09" db="EMBL/GenBank/DDBJ databases">
        <title>Draft genome sequence of Clostridium bolteae (ATCC BAA-613).</title>
        <authorList>
            <person name="Sudarsanam P."/>
            <person name="Ley R."/>
            <person name="Guruge J."/>
            <person name="Turnbaugh P.J."/>
            <person name="Mahowald M."/>
            <person name="Liep D."/>
            <person name="Gordon J."/>
        </authorList>
    </citation>
    <scope>NUCLEOTIDE SEQUENCE [LARGE SCALE GENOMIC DNA]</scope>
    <source>
        <strain evidence="2">ATCC BAA-613 / DSM 15670 / CCUG 46953 / JCM 12243 / WAL 16351</strain>
    </source>
</reference>
<dbReference type="HOGENOM" id="CLU_3166379_0_0_9"/>
<proteinExistence type="predicted"/>
<protein>
    <submittedName>
        <fullName evidence="1">Uncharacterized protein</fullName>
    </submittedName>
</protein>
<name>A8RQZ4_ENTBW</name>
<gene>
    <name evidence="1" type="ORF">CLOBOL_02752</name>
</gene>
<reference evidence="1 2" key="1">
    <citation type="submission" date="2007-08" db="EMBL/GenBank/DDBJ databases">
        <authorList>
            <person name="Fulton L."/>
            <person name="Clifton S."/>
            <person name="Fulton B."/>
            <person name="Xu J."/>
            <person name="Minx P."/>
            <person name="Pepin K.H."/>
            <person name="Johnson M."/>
            <person name="Thiruvilangam P."/>
            <person name="Bhonagiri V."/>
            <person name="Nash W.E."/>
            <person name="Mardis E.R."/>
            <person name="Wilson R.K."/>
        </authorList>
    </citation>
    <scope>NUCLEOTIDE SEQUENCE [LARGE SCALE GENOMIC DNA]</scope>
    <source>
        <strain evidence="2">ATCC BAA-613 / DSM 15670 / CCUG 46953 / JCM 12243 / WAL 16351</strain>
    </source>
</reference>
<dbReference type="AlphaFoldDB" id="A8RQZ4"/>
<evidence type="ECO:0000313" key="1">
    <source>
        <dbReference type="EMBL" id="EDP16840.1"/>
    </source>
</evidence>
<dbReference type="Proteomes" id="UP000005396">
    <property type="component" value="Unassembled WGS sequence"/>
</dbReference>
<organism evidence="1 2">
    <name type="scientific">Enterocloster bolteae (strain ATCC BAA-613 / DSM 15670 / CCUG 46953 / JCM 12243 / WAL 16351)</name>
    <name type="common">Clostridium bolteae</name>
    <dbReference type="NCBI Taxonomy" id="411902"/>
    <lineage>
        <taxon>Bacteria</taxon>
        <taxon>Bacillati</taxon>
        <taxon>Bacillota</taxon>
        <taxon>Clostridia</taxon>
        <taxon>Lachnospirales</taxon>
        <taxon>Lachnospiraceae</taxon>
        <taxon>Enterocloster</taxon>
    </lineage>
</organism>
<accession>A8RQZ4</accession>
<sequence length="47" mass="5579">MGIRFFRIFWEAAAQTAAHDCREGLREQRFVLAGIEGKKEKARKNRW</sequence>
<comment type="caution">
    <text evidence="1">The sequence shown here is derived from an EMBL/GenBank/DDBJ whole genome shotgun (WGS) entry which is preliminary data.</text>
</comment>
<dbReference type="EMBL" id="ABCC02000026">
    <property type="protein sequence ID" value="EDP16840.1"/>
    <property type="molecule type" value="Genomic_DNA"/>
</dbReference>